<evidence type="ECO:0000313" key="1">
    <source>
        <dbReference type="EMBL" id="MBF0871438.1"/>
    </source>
</evidence>
<dbReference type="GeneID" id="81475294"/>
<reference evidence="1" key="1">
    <citation type="submission" date="2020-04" db="EMBL/GenBank/DDBJ databases">
        <authorList>
            <person name="Sombolestani A."/>
        </authorList>
    </citation>
    <scope>NUCLEOTIDE SEQUENCE</scope>
    <source>
        <strain evidence="1">R71697</strain>
    </source>
</reference>
<dbReference type="RefSeq" id="WP_194258001.1">
    <property type="nucleotide sequence ID" value="NZ_JABCQN010000005.1"/>
</dbReference>
<proteinExistence type="predicted"/>
<dbReference type="InterPro" id="IPR043148">
    <property type="entry name" value="TagF_C"/>
</dbReference>
<dbReference type="AlphaFoldDB" id="A0A9Q2FRB6"/>
<comment type="caution">
    <text evidence="1">The sequence shown here is derived from an EMBL/GenBank/DDBJ whole genome shotgun (WGS) entry which is preliminary data.</text>
</comment>
<dbReference type="EMBL" id="JABCQN010000005">
    <property type="protein sequence ID" value="MBF0871438.1"/>
    <property type="molecule type" value="Genomic_DNA"/>
</dbReference>
<protein>
    <submittedName>
        <fullName evidence="1">Sensor domain-containing protein</fullName>
    </submittedName>
</protein>
<accession>A0A9Q2FRB6</accession>
<gene>
    <name evidence="1" type="ORF">HKD32_11340</name>
</gene>
<name>A0A9Q2FRB6_GLUJA</name>
<dbReference type="Proteomes" id="UP000661006">
    <property type="component" value="Unassembled WGS sequence"/>
</dbReference>
<evidence type="ECO:0000313" key="2">
    <source>
        <dbReference type="Proteomes" id="UP000661006"/>
    </source>
</evidence>
<sequence length="376" mass="43314">MKVVFPLIAQRHQTLHALPIALEMSARHPEISVHVACLTSSHLELARSLAALYPESRVQFDLLPISENLRHRIEAQGLRVLDRLLGLFFSRRYFRGFEAIIVPEATSLQLRNMGVRTPRMIWTGHGAGDRAIGFAQHLRKFDYLLVPGRKVEDRMLKNGIIRPGFYHRGTYAKFDLVRRMHARRQPLFSNNRPTVLYNPHFVQRFSSWKAMGRDLLDFFARQDQYNVIFAPHFRLFDNNRDEGEALKRDYESVPHLIVDPGSQRSIDMTYTMGADLYLGDVSSQVAEFMIKPRPCLFLNAHEADWQDNPNYQSWTLGPVTDNITHPADEIVKAFETHSRFLEIQRQYVLETFETLGEQPTAPAAADAIVDFLQKAA</sequence>
<dbReference type="Gene3D" id="3.40.50.12580">
    <property type="match status" value="1"/>
</dbReference>
<reference evidence="1" key="2">
    <citation type="submission" date="2020-11" db="EMBL/GenBank/DDBJ databases">
        <title>Description of novel Gluconobacter species.</title>
        <authorList>
            <person name="Cleenwerck I."/>
            <person name="Cnockaert M."/>
            <person name="Borremans W."/>
            <person name="Wieme A.D."/>
            <person name="De Vuyst L."/>
            <person name="Vandamme P."/>
        </authorList>
    </citation>
    <scope>NUCLEOTIDE SEQUENCE</scope>
    <source>
        <strain evidence="1">R71697</strain>
    </source>
</reference>
<dbReference type="SUPFAM" id="SSF53756">
    <property type="entry name" value="UDP-Glycosyltransferase/glycogen phosphorylase"/>
    <property type="match status" value="1"/>
</dbReference>
<organism evidence="1 2">
    <name type="scientific">Gluconobacter japonicus</name>
    <dbReference type="NCBI Taxonomy" id="376620"/>
    <lineage>
        <taxon>Bacteria</taxon>
        <taxon>Pseudomonadati</taxon>
        <taxon>Pseudomonadota</taxon>
        <taxon>Alphaproteobacteria</taxon>
        <taxon>Acetobacterales</taxon>
        <taxon>Acetobacteraceae</taxon>
        <taxon>Gluconobacter</taxon>
    </lineage>
</organism>